<keyword evidence="11" id="KW-1185">Reference proteome</keyword>
<dbReference type="GO" id="GO:0004523">
    <property type="term" value="F:RNA-DNA hybrid ribonuclease activity"/>
    <property type="evidence" value="ECO:0007669"/>
    <property type="project" value="UniProtKB-EC"/>
</dbReference>
<dbReference type="SUPFAM" id="SSF53098">
    <property type="entry name" value="Ribonuclease H-like"/>
    <property type="match status" value="1"/>
</dbReference>
<keyword evidence="4" id="KW-0540">Nuclease</keyword>
<evidence type="ECO:0000313" key="10">
    <source>
        <dbReference type="EMBL" id="OLP76975.1"/>
    </source>
</evidence>
<dbReference type="Proteomes" id="UP000186817">
    <property type="component" value="Unassembled WGS sequence"/>
</dbReference>
<dbReference type="EC" id="3.1.26.4" evidence="3"/>
<dbReference type="Pfam" id="PF00075">
    <property type="entry name" value="RNase_H"/>
    <property type="match status" value="1"/>
</dbReference>
<evidence type="ECO:0000256" key="3">
    <source>
        <dbReference type="ARBA" id="ARBA00012180"/>
    </source>
</evidence>
<dbReference type="OMA" id="HETQIHQ"/>
<comment type="catalytic activity">
    <reaction evidence="1">
        <text>Endonucleolytic cleavage to 5'-phosphomonoester.</text>
        <dbReference type="EC" id="3.1.26.4"/>
    </reaction>
</comment>
<dbReference type="GO" id="GO:0046872">
    <property type="term" value="F:metal ion binding"/>
    <property type="evidence" value="ECO:0007669"/>
    <property type="project" value="UniProtKB-KW"/>
</dbReference>
<dbReference type="InterPro" id="IPR002156">
    <property type="entry name" value="RNaseH_domain"/>
</dbReference>
<gene>
    <name evidence="10" type="ORF">AK812_SmicGene43020</name>
</gene>
<keyword evidence="6" id="KW-0255">Endonuclease</keyword>
<dbReference type="PANTHER" id="PTHR10642:SF26">
    <property type="entry name" value="RIBONUCLEASE H1"/>
    <property type="match status" value="1"/>
</dbReference>
<dbReference type="InterPro" id="IPR012337">
    <property type="entry name" value="RNaseH-like_sf"/>
</dbReference>
<evidence type="ECO:0000259" key="9">
    <source>
        <dbReference type="Pfam" id="PF00075"/>
    </source>
</evidence>
<dbReference type="OrthoDB" id="483370at2759"/>
<name>A0A1Q9C231_SYMMI</name>
<evidence type="ECO:0000256" key="1">
    <source>
        <dbReference type="ARBA" id="ARBA00000077"/>
    </source>
</evidence>
<sequence>MCSQLEIQPQTDMVLSIGHHSVHLCWSPMAEIMDNVTQAWMEHVAAKVQEKPGLDGIQTIDYSFSAKLRSTTAVQHHVLGSFTSNAAVSTRKKRKFLSPEDALCKHCGQEDDAEHRLLHCPYYQHARAHIPEGQALQWPTLLVTRGLSRKPTAMAAWEALNSTRPWPEMQECLDQGMHLFTDGSTEGSRSVPKAAWSVVMLEPGSFNYALVQSGPLPGKQCNYRAEMFATLVAIHSSVNGTVYIDNKSVVQGLHRLQQDGWDHIYWNKSPEIQLWREIWNVLTLKEPQSWTFSHVRSHRDFRQQPSDFQAWTAFGNEVADRYAKKANQNRESHETQIHQAALQDWAFQTQRMEQLATLQQTVFQGGQTKPSPKQKPLQGSGDISLVLGPPADHLTAVPIDTYDDALLGPRSSIL</sequence>
<dbReference type="Gene3D" id="3.30.420.10">
    <property type="entry name" value="Ribonuclease H-like superfamily/Ribonuclease H"/>
    <property type="match status" value="1"/>
</dbReference>
<dbReference type="EMBL" id="LSRX01001875">
    <property type="protein sequence ID" value="OLP76975.1"/>
    <property type="molecule type" value="Genomic_DNA"/>
</dbReference>
<evidence type="ECO:0000313" key="11">
    <source>
        <dbReference type="Proteomes" id="UP000186817"/>
    </source>
</evidence>
<keyword evidence="7" id="KW-0378">Hydrolase</keyword>
<comment type="similarity">
    <text evidence="2">Belongs to the RNase H family.</text>
</comment>
<reference evidence="10 11" key="1">
    <citation type="submission" date="2016-02" db="EMBL/GenBank/DDBJ databases">
        <title>Genome analysis of coral dinoflagellate symbionts highlights evolutionary adaptations to a symbiotic lifestyle.</title>
        <authorList>
            <person name="Aranda M."/>
            <person name="Li Y."/>
            <person name="Liew Y.J."/>
            <person name="Baumgarten S."/>
            <person name="Simakov O."/>
            <person name="Wilson M."/>
            <person name="Piel J."/>
            <person name="Ashoor H."/>
            <person name="Bougouffa S."/>
            <person name="Bajic V.B."/>
            <person name="Ryu T."/>
            <person name="Ravasi T."/>
            <person name="Bayer T."/>
            <person name="Micklem G."/>
            <person name="Kim H."/>
            <person name="Bhak J."/>
            <person name="Lajeunesse T.C."/>
            <person name="Voolstra C.R."/>
        </authorList>
    </citation>
    <scope>NUCLEOTIDE SEQUENCE [LARGE SCALE GENOMIC DNA]</scope>
    <source>
        <strain evidence="10 11">CCMP2467</strain>
    </source>
</reference>
<dbReference type="GO" id="GO:0043137">
    <property type="term" value="P:DNA replication, removal of RNA primer"/>
    <property type="evidence" value="ECO:0007669"/>
    <property type="project" value="TreeGrafter"/>
</dbReference>
<feature type="region of interest" description="Disordered" evidence="8">
    <location>
        <begin position="365"/>
        <end position="385"/>
    </location>
</feature>
<organism evidence="10 11">
    <name type="scientific">Symbiodinium microadriaticum</name>
    <name type="common">Dinoflagellate</name>
    <name type="synonym">Zooxanthella microadriatica</name>
    <dbReference type="NCBI Taxonomy" id="2951"/>
    <lineage>
        <taxon>Eukaryota</taxon>
        <taxon>Sar</taxon>
        <taxon>Alveolata</taxon>
        <taxon>Dinophyceae</taxon>
        <taxon>Suessiales</taxon>
        <taxon>Symbiodiniaceae</taxon>
        <taxon>Symbiodinium</taxon>
    </lineage>
</organism>
<keyword evidence="5" id="KW-0479">Metal-binding</keyword>
<protein>
    <recommendedName>
        <fullName evidence="3">ribonuclease H</fullName>
        <ecNumber evidence="3">3.1.26.4</ecNumber>
    </recommendedName>
</protein>
<evidence type="ECO:0000256" key="6">
    <source>
        <dbReference type="ARBA" id="ARBA00022759"/>
    </source>
</evidence>
<evidence type="ECO:0000256" key="8">
    <source>
        <dbReference type="SAM" id="MobiDB-lite"/>
    </source>
</evidence>
<evidence type="ECO:0000256" key="7">
    <source>
        <dbReference type="ARBA" id="ARBA00022801"/>
    </source>
</evidence>
<evidence type="ECO:0000256" key="5">
    <source>
        <dbReference type="ARBA" id="ARBA00022723"/>
    </source>
</evidence>
<dbReference type="PANTHER" id="PTHR10642">
    <property type="entry name" value="RIBONUCLEASE H1"/>
    <property type="match status" value="1"/>
</dbReference>
<dbReference type="InterPro" id="IPR050092">
    <property type="entry name" value="RNase_H"/>
</dbReference>
<proteinExistence type="inferred from homology"/>
<comment type="caution">
    <text evidence="10">The sequence shown here is derived from an EMBL/GenBank/DDBJ whole genome shotgun (WGS) entry which is preliminary data.</text>
</comment>
<dbReference type="InterPro" id="IPR036397">
    <property type="entry name" value="RNaseH_sf"/>
</dbReference>
<evidence type="ECO:0000256" key="4">
    <source>
        <dbReference type="ARBA" id="ARBA00022722"/>
    </source>
</evidence>
<dbReference type="AlphaFoldDB" id="A0A1Q9C231"/>
<accession>A0A1Q9C231</accession>
<feature type="domain" description="RNase H type-1" evidence="9">
    <location>
        <begin position="176"/>
        <end position="326"/>
    </location>
</feature>
<evidence type="ECO:0000256" key="2">
    <source>
        <dbReference type="ARBA" id="ARBA00005300"/>
    </source>
</evidence>
<dbReference type="GO" id="GO:0003676">
    <property type="term" value="F:nucleic acid binding"/>
    <property type="evidence" value="ECO:0007669"/>
    <property type="project" value="InterPro"/>
</dbReference>